<evidence type="ECO:0000313" key="3">
    <source>
        <dbReference type="Proteomes" id="UP000324222"/>
    </source>
</evidence>
<reference evidence="2 3" key="1">
    <citation type="submission" date="2019-05" db="EMBL/GenBank/DDBJ databases">
        <title>Another draft genome of Portunus trituberculatus and its Hox gene families provides insights of decapod evolution.</title>
        <authorList>
            <person name="Jeong J.-H."/>
            <person name="Song I."/>
            <person name="Kim S."/>
            <person name="Choi T."/>
            <person name="Kim D."/>
            <person name="Ryu S."/>
            <person name="Kim W."/>
        </authorList>
    </citation>
    <scope>NUCLEOTIDE SEQUENCE [LARGE SCALE GENOMIC DNA]</scope>
    <source>
        <tissue evidence="2">Muscle</tissue>
    </source>
</reference>
<dbReference type="Proteomes" id="UP000324222">
    <property type="component" value="Unassembled WGS sequence"/>
</dbReference>
<organism evidence="2 3">
    <name type="scientific">Portunus trituberculatus</name>
    <name type="common">Swimming crab</name>
    <name type="synonym">Neptunus trituberculatus</name>
    <dbReference type="NCBI Taxonomy" id="210409"/>
    <lineage>
        <taxon>Eukaryota</taxon>
        <taxon>Metazoa</taxon>
        <taxon>Ecdysozoa</taxon>
        <taxon>Arthropoda</taxon>
        <taxon>Crustacea</taxon>
        <taxon>Multicrustacea</taxon>
        <taxon>Malacostraca</taxon>
        <taxon>Eumalacostraca</taxon>
        <taxon>Eucarida</taxon>
        <taxon>Decapoda</taxon>
        <taxon>Pleocyemata</taxon>
        <taxon>Brachyura</taxon>
        <taxon>Eubrachyura</taxon>
        <taxon>Portunoidea</taxon>
        <taxon>Portunidae</taxon>
        <taxon>Portuninae</taxon>
        <taxon>Portunus</taxon>
    </lineage>
</organism>
<dbReference type="EMBL" id="VSRR010002428">
    <property type="protein sequence ID" value="MPC31403.1"/>
    <property type="molecule type" value="Genomic_DNA"/>
</dbReference>
<evidence type="ECO:0000256" key="1">
    <source>
        <dbReference type="SAM" id="MobiDB-lite"/>
    </source>
</evidence>
<evidence type="ECO:0000313" key="2">
    <source>
        <dbReference type="EMBL" id="MPC31403.1"/>
    </source>
</evidence>
<feature type="compositionally biased region" description="Polar residues" evidence="1">
    <location>
        <begin position="50"/>
        <end position="59"/>
    </location>
</feature>
<proteinExistence type="predicted"/>
<sequence>MPHVCYLTYSLWDWTMCVIEAAVTRKPQPFLSGPTRQCLSLVSPEPTGCNENKLASDSTILRREKEKER</sequence>
<feature type="compositionally biased region" description="Basic and acidic residues" evidence="1">
    <location>
        <begin position="60"/>
        <end position="69"/>
    </location>
</feature>
<accession>A0A5B7EEE4</accession>
<dbReference type="AlphaFoldDB" id="A0A5B7EEE4"/>
<keyword evidence="3" id="KW-1185">Reference proteome</keyword>
<feature type="region of interest" description="Disordered" evidence="1">
    <location>
        <begin position="50"/>
        <end position="69"/>
    </location>
</feature>
<comment type="caution">
    <text evidence="2">The sequence shown here is derived from an EMBL/GenBank/DDBJ whole genome shotgun (WGS) entry which is preliminary data.</text>
</comment>
<name>A0A5B7EEE4_PORTR</name>
<gene>
    <name evidence="2" type="ORF">E2C01_024691</name>
</gene>
<protein>
    <submittedName>
        <fullName evidence="2">Uncharacterized protein</fullName>
    </submittedName>
</protein>